<sequence>MRIFYFFILLVGILSWSSCENDDDSADNVSLTVSADTTMVQVGETITFSVTTNKGDDVTSSSTITINNTVLEENTFTPAQTGTYRVRASFENLITTSHYEVVAVDRKASSIEISSEQTTLSLGEVFSFLVTTDTGVDVTYESVITVGEDTLERERFLPERPGIFSAMATYAGLESAPIEIEVLPNSISVEADKSDILLGESVTFTVFADADIDITSEATILVGEEEIEGNSFTPGETGTYTITATYGEFTSDPVEINVSDNFFVLNDTTYETPTGTFAYFGTFQGENGLESIWAFNPFLEIDNGDGTTGYPNDLYIYIALEQPETGDLVFPSNGTYTYPGGTLPEIFDAQVYYDNNPWVGADESFENITLDITGMETWNNAETTVERIEYTITKEDGSTVTGQYSGPLFAWDASGSRRKKEKTAINIPFIQQGTFSKR</sequence>
<evidence type="ECO:0000313" key="2">
    <source>
        <dbReference type="EMBL" id="RNL93427.1"/>
    </source>
</evidence>
<dbReference type="AlphaFoldDB" id="A0A3N0F0E0"/>
<dbReference type="PROSITE" id="PS51257">
    <property type="entry name" value="PROKAR_LIPOPROTEIN"/>
    <property type="match status" value="1"/>
</dbReference>
<keyword evidence="3" id="KW-1185">Reference proteome</keyword>
<proteinExistence type="predicted"/>
<keyword evidence="1" id="KW-0732">Signal</keyword>
<evidence type="ECO:0000256" key="1">
    <source>
        <dbReference type="SAM" id="SignalP"/>
    </source>
</evidence>
<dbReference type="OrthoDB" id="1353940at2"/>
<evidence type="ECO:0000313" key="3">
    <source>
        <dbReference type="Proteomes" id="UP000267469"/>
    </source>
</evidence>
<gene>
    <name evidence="2" type="ORF">ED312_02035</name>
</gene>
<dbReference type="RefSeq" id="WP_123214337.1">
    <property type="nucleotide sequence ID" value="NZ_RJTM01000011.1"/>
</dbReference>
<accession>A0A3N0F0E0</accession>
<organism evidence="2 3">
    <name type="scientific">Sinomicrobium pectinilyticum</name>
    <dbReference type="NCBI Taxonomy" id="1084421"/>
    <lineage>
        <taxon>Bacteria</taxon>
        <taxon>Pseudomonadati</taxon>
        <taxon>Bacteroidota</taxon>
        <taxon>Flavobacteriia</taxon>
        <taxon>Flavobacteriales</taxon>
        <taxon>Flavobacteriaceae</taxon>
        <taxon>Sinomicrobium</taxon>
    </lineage>
</organism>
<dbReference type="Proteomes" id="UP000267469">
    <property type="component" value="Unassembled WGS sequence"/>
</dbReference>
<feature type="chain" id="PRO_5018163599" evidence="1">
    <location>
        <begin position="21"/>
        <end position="438"/>
    </location>
</feature>
<name>A0A3N0F0E0_SINP1</name>
<protein>
    <submittedName>
        <fullName evidence="2">Uncharacterized protein</fullName>
    </submittedName>
</protein>
<feature type="signal peptide" evidence="1">
    <location>
        <begin position="1"/>
        <end position="20"/>
    </location>
</feature>
<reference evidence="2 3" key="1">
    <citation type="submission" date="2018-10" db="EMBL/GenBank/DDBJ databases">
        <title>Sinomicrobium pectinilyticum sp. nov., a pectinase-producing bacterium isolated from alkaline and saline soil, and emended description of the genus Sinomicrobium.</title>
        <authorList>
            <person name="Cheng B."/>
            <person name="Li C."/>
            <person name="Lai Q."/>
            <person name="Du M."/>
            <person name="Shao Z."/>
            <person name="Xu P."/>
            <person name="Yang C."/>
        </authorList>
    </citation>
    <scope>NUCLEOTIDE SEQUENCE [LARGE SCALE GENOMIC DNA]</scope>
    <source>
        <strain evidence="2 3">5DNS001</strain>
    </source>
</reference>
<comment type="caution">
    <text evidence="2">The sequence shown here is derived from an EMBL/GenBank/DDBJ whole genome shotgun (WGS) entry which is preliminary data.</text>
</comment>
<dbReference type="EMBL" id="RJTM01000011">
    <property type="protein sequence ID" value="RNL93427.1"/>
    <property type="molecule type" value="Genomic_DNA"/>
</dbReference>